<accession>A0A934KE31</accession>
<feature type="domain" description="Probable zinc-binding" evidence="1">
    <location>
        <begin position="3"/>
        <end position="47"/>
    </location>
</feature>
<evidence type="ECO:0000313" key="3">
    <source>
        <dbReference type="EMBL" id="MBJ7601952.1"/>
    </source>
</evidence>
<comment type="caution">
    <text evidence="3">The sequence shown here is derived from an EMBL/GenBank/DDBJ whole genome shotgun (WGS) entry which is preliminary data.</text>
</comment>
<dbReference type="RefSeq" id="WP_350340676.1">
    <property type="nucleotide sequence ID" value="NZ_JAEKNQ010000010.1"/>
</dbReference>
<organism evidence="3 4">
    <name type="scientific">Candidatus Dormiibacter inghamiae</name>
    <dbReference type="NCBI Taxonomy" id="3127013"/>
    <lineage>
        <taxon>Bacteria</taxon>
        <taxon>Bacillati</taxon>
        <taxon>Candidatus Dormiibacterota</taxon>
        <taxon>Candidatus Dormibacteria</taxon>
        <taxon>Candidatus Dormibacterales</taxon>
        <taxon>Candidatus Dormibacteraceae</taxon>
        <taxon>Candidatus Dormiibacter</taxon>
    </lineage>
</organism>
<dbReference type="InterPro" id="IPR026363">
    <property type="entry name" value="CxxC-x17-CxxC_dom"/>
</dbReference>
<name>A0A934KE31_9BACT</name>
<dbReference type="Proteomes" id="UP000620075">
    <property type="component" value="Unassembled WGS sequence"/>
</dbReference>
<proteinExistence type="predicted"/>
<evidence type="ECO:0000259" key="2">
    <source>
        <dbReference type="Pfam" id="PF23477"/>
    </source>
</evidence>
<dbReference type="InterPro" id="IPR025306">
    <property type="entry name" value="Zn-bnd_dom_prob"/>
</dbReference>
<evidence type="ECO:0000313" key="4">
    <source>
        <dbReference type="Proteomes" id="UP000620075"/>
    </source>
</evidence>
<dbReference type="Pfam" id="PF23477">
    <property type="entry name" value="zf_Tbcl_2"/>
    <property type="match status" value="1"/>
</dbReference>
<reference evidence="3 4" key="1">
    <citation type="submission" date="2020-10" db="EMBL/GenBank/DDBJ databases">
        <title>Ca. Dormibacterota MAGs.</title>
        <authorList>
            <person name="Montgomery K."/>
        </authorList>
    </citation>
    <scope>NUCLEOTIDE SEQUENCE [LARGE SCALE GENOMIC DNA]</scope>
    <source>
        <strain evidence="3">SC8811_S16_3</strain>
    </source>
</reference>
<dbReference type="NCBIfam" id="TIGR04272">
    <property type="entry name" value="cxxc_cxxc_Mbark"/>
    <property type="match status" value="1"/>
</dbReference>
<feature type="domain" description="CxxC-x17-CxxC" evidence="2">
    <location>
        <begin position="58"/>
        <end position="92"/>
    </location>
</feature>
<dbReference type="AlphaFoldDB" id="A0A934KE31"/>
<sequence length="99" mass="11003">MFADKLLTCRDCSSQFVFTAGEQEFYQARGLTNEPRRCPSCRALKKAGEGQGQARSGREMFDVVCSSCGRETQVPFRPTGARPVYCQECFQGARAGSQY</sequence>
<dbReference type="EMBL" id="JAEKNQ010000010">
    <property type="protein sequence ID" value="MBJ7601952.1"/>
    <property type="molecule type" value="Genomic_DNA"/>
</dbReference>
<dbReference type="Pfam" id="PF13451">
    <property type="entry name" value="zf_Tbcl"/>
    <property type="match status" value="1"/>
</dbReference>
<gene>
    <name evidence="3" type="ORF">JF888_01930</name>
</gene>
<evidence type="ECO:0000259" key="1">
    <source>
        <dbReference type="Pfam" id="PF13451"/>
    </source>
</evidence>
<protein>
    <submittedName>
        <fullName evidence="3">Zinc-ribbon domain containing protein</fullName>
    </submittedName>
</protein>